<dbReference type="CDD" id="cd03193">
    <property type="entry name" value="GST_C_Metaxin"/>
    <property type="match status" value="1"/>
</dbReference>
<dbReference type="InterPro" id="IPR040079">
    <property type="entry name" value="Glutathione_S-Trfase"/>
</dbReference>
<evidence type="ECO:0000259" key="3">
    <source>
        <dbReference type="Pfam" id="PF17171"/>
    </source>
</evidence>
<sequence length="445" mass="51319">MMTQKVVLVMVLYGVMAASLVLAHKVEERNPLEEEMEEDDESEEMDWTLEDEVFGPSENRHQGIHILDEDHQIIMSEPSDRVLRLIAPRDGQPNDITIKQVKALYRKLNERNADHSQARYSKDNFLEMLAMEQQANKEKDAKQQDSLLKRLINLVWWCYWESLVVMGVTEVLEVIWPGDWMGRGRTLLTTLGVIVLTTKIVKERKRRRLRREWDSAGKDVVLLHQFKSGKYCPNLSPFALKLETFFRLANIKYVVDTKSPYGSKGKCPWITVNGTDVADSEFIVEYITEHFNVNIDAHLDPRKVAILEAVRVLADEHLFWCVVVWRYWLDGCVTFLKSQSFSPFLRFIFPIFLKPGMRDRSRHHGIGLHSPEEIYHICKKDCRTLAGVLGDDKFFGGDEPCTADCTAFGQLAQLMWNAPGSRYQALVTVGIQGGKEWWSGRGWVI</sequence>
<evidence type="ECO:0000313" key="6">
    <source>
        <dbReference type="Proteomes" id="UP000747542"/>
    </source>
</evidence>
<name>A0A8J5N484_HOMAM</name>
<keyword evidence="2" id="KW-1133">Transmembrane helix</keyword>
<evidence type="ECO:0000259" key="4">
    <source>
        <dbReference type="Pfam" id="PF17172"/>
    </source>
</evidence>
<dbReference type="InterPro" id="IPR026928">
    <property type="entry name" value="FAX/IsoI-like"/>
</dbReference>
<dbReference type="SUPFAM" id="SSF52833">
    <property type="entry name" value="Thioredoxin-like"/>
    <property type="match status" value="1"/>
</dbReference>
<feature type="domain" description="Thioredoxin-like fold" evidence="4">
    <location>
        <begin position="237"/>
        <end position="329"/>
    </location>
</feature>
<comment type="similarity">
    <text evidence="1">Belongs to the FAX family.</text>
</comment>
<dbReference type="InterPro" id="IPR036249">
    <property type="entry name" value="Thioredoxin-like_sf"/>
</dbReference>
<comment type="caution">
    <text evidence="5">The sequence shown here is derived from an EMBL/GenBank/DDBJ whole genome shotgun (WGS) entry which is preliminary data.</text>
</comment>
<dbReference type="InterPro" id="IPR050931">
    <property type="entry name" value="Mito_Protein_Transport_Metaxin"/>
</dbReference>
<feature type="transmembrane region" description="Helical" evidence="2">
    <location>
        <begin position="6"/>
        <end position="23"/>
    </location>
</feature>
<keyword evidence="6" id="KW-1185">Reference proteome</keyword>
<dbReference type="Proteomes" id="UP000747542">
    <property type="component" value="Unassembled WGS sequence"/>
</dbReference>
<dbReference type="Pfam" id="PF17171">
    <property type="entry name" value="GST_C_6"/>
    <property type="match status" value="1"/>
</dbReference>
<evidence type="ECO:0000256" key="2">
    <source>
        <dbReference type="SAM" id="Phobius"/>
    </source>
</evidence>
<keyword evidence="2" id="KW-0472">Membrane</keyword>
<evidence type="ECO:0000256" key="1">
    <source>
        <dbReference type="ARBA" id="ARBA00006475"/>
    </source>
</evidence>
<dbReference type="Pfam" id="PF17172">
    <property type="entry name" value="GST_N_4"/>
    <property type="match status" value="1"/>
</dbReference>
<dbReference type="AlphaFoldDB" id="A0A8J5N484"/>
<evidence type="ECO:0000313" key="5">
    <source>
        <dbReference type="EMBL" id="KAG7172839.1"/>
    </source>
</evidence>
<reference evidence="5" key="1">
    <citation type="journal article" date="2021" name="Sci. Adv.">
        <title>The American lobster genome reveals insights on longevity, neural, and immune adaptations.</title>
        <authorList>
            <person name="Polinski J.M."/>
            <person name="Zimin A.V."/>
            <person name="Clark K.F."/>
            <person name="Kohn A.B."/>
            <person name="Sadowski N."/>
            <person name="Timp W."/>
            <person name="Ptitsyn A."/>
            <person name="Khanna P."/>
            <person name="Romanova D.Y."/>
            <person name="Williams P."/>
            <person name="Greenwood S.J."/>
            <person name="Moroz L.L."/>
            <person name="Walt D.R."/>
            <person name="Bodnar A.G."/>
        </authorList>
    </citation>
    <scope>NUCLEOTIDE SEQUENCE</scope>
    <source>
        <strain evidence="5">GMGI-L3</strain>
    </source>
</reference>
<dbReference type="EMBL" id="JAHLQT010010410">
    <property type="protein sequence ID" value="KAG7172839.1"/>
    <property type="molecule type" value="Genomic_DNA"/>
</dbReference>
<protein>
    <submittedName>
        <fullName evidence="5">Failed axon connections-like 5</fullName>
    </submittedName>
</protein>
<keyword evidence="2" id="KW-0812">Transmembrane</keyword>
<dbReference type="PANTHER" id="PTHR12289">
    <property type="entry name" value="METAXIN RELATED"/>
    <property type="match status" value="1"/>
</dbReference>
<feature type="domain" description="Metaxin glutathione S-transferase" evidence="3">
    <location>
        <begin position="379"/>
        <end position="427"/>
    </location>
</feature>
<accession>A0A8J5N484</accession>
<proteinExistence type="inferred from homology"/>
<dbReference type="SUPFAM" id="SSF47616">
    <property type="entry name" value="GST C-terminal domain-like"/>
    <property type="match status" value="1"/>
</dbReference>
<dbReference type="InterPro" id="IPR033468">
    <property type="entry name" value="Metaxin_GST"/>
</dbReference>
<dbReference type="InterPro" id="IPR012336">
    <property type="entry name" value="Thioredoxin-like_fold"/>
</dbReference>
<dbReference type="InterPro" id="IPR036282">
    <property type="entry name" value="Glutathione-S-Trfase_C_sf"/>
</dbReference>
<dbReference type="SFLD" id="SFLDS00019">
    <property type="entry name" value="Glutathione_Transferase_(cytos"/>
    <property type="match status" value="1"/>
</dbReference>
<dbReference type="SFLD" id="SFLDG01200">
    <property type="entry name" value="SUF1.1"/>
    <property type="match status" value="1"/>
</dbReference>
<gene>
    <name evidence="5" type="primary">Faxc-L5</name>
    <name evidence="5" type="ORF">Hamer_G022834</name>
</gene>
<organism evidence="5 6">
    <name type="scientific">Homarus americanus</name>
    <name type="common">American lobster</name>
    <dbReference type="NCBI Taxonomy" id="6706"/>
    <lineage>
        <taxon>Eukaryota</taxon>
        <taxon>Metazoa</taxon>
        <taxon>Ecdysozoa</taxon>
        <taxon>Arthropoda</taxon>
        <taxon>Crustacea</taxon>
        <taxon>Multicrustacea</taxon>
        <taxon>Malacostraca</taxon>
        <taxon>Eumalacostraca</taxon>
        <taxon>Eucarida</taxon>
        <taxon>Decapoda</taxon>
        <taxon>Pleocyemata</taxon>
        <taxon>Astacidea</taxon>
        <taxon>Nephropoidea</taxon>
        <taxon>Nephropidae</taxon>
        <taxon>Homarus</taxon>
    </lineage>
</organism>
<dbReference type="SFLD" id="SFLDG01180">
    <property type="entry name" value="SUF1"/>
    <property type="match status" value="1"/>
</dbReference>
<dbReference type="GO" id="GO:0005737">
    <property type="term" value="C:cytoplasm"/>
    <property type="evidence" value="ECO:0007669"/>
    <property type="project" value="TreeGrafter"/>
</dbReference>
<dbReference type="PANTHER" id="PTHR12289:SF41">
    <property type="entry name" value="FAILED AXON CONNECTIONS-RELATED"/>
    <property type="match status" value="1"/>
</dbReference>